<feature type="domain" description="MurNAc-LAA" evidence="5">
    <location>
        <begin position="247"/>
        <end position="401"/>
    </location>
</feature>
<reference evidence="6 7" key="1">
    <citation type="submission" date="2018-04" db="EMBL/GenBank/DDBJ databases">
        <title>Genomic Encyclopedia of Archaeal and Bacterial Type Strains, Phase II (KMG-II): from individual species to whole genera.</title>
        <authorList>
            <person name="Goeker M."/>
        </authorList>
    </citation>
    <scope>NUCLEOTIDE SEQUENCE [LARGE SCALE GENOMIC DNA]</scope>
    <source>
        <strain evidence="6 7">DSM 23382</strain>
    </source>
</reference>
<organism evidence="6 7">
    <name type="scientific">Breoghania corrubedonensis</name>
    <dbReference type="NCBI Taxonomy" id="665038"/>
    <lineage>
        <taxon>Bacteria</taxon>
        <taxon>Pseudomonadati</taxon>
        <taxon>Pseudomonadota</taxon>
        <taxon>Alphaproteobacteria</taxon>
        <taxon>Hyphomicrobiales</taxon>
        <taxon>Stappiaceae</taxon>
        <taxon>Breoghania</taxon>
    </lineage>
</organism>
<evidence type="ECO:0000313" key="7">
    <source>
        <dbReference type="Proteomes" id="UP000244081"/>
    </source>
</evidence>
<comment type="caution">
    <text evidence="6">The sequence shown here is derived from an EMBL/GenBank/DDBJ whole genome shotgun (WGS) entry which is preliminary data.</text>
</comment>
<feature type="chain" id="PRO_5015661876" description="N-acetylmuramoyl-L-alanine amidase" evidence="4">
    <location>
        <begin position="25"/>
        <end position="412"/>
    </location>
</feature>
<dbReference type="GO" id="GO:0008745">
    <property type="term" value="F:N-acetylmuramoyl-L-alanine amidase activity"/>
    <property type="evidence" value="ECO:0007669"/>
    <property type="project" value="UniProtKB-EC"/>
</dbReference>
<dbReference type="SUPFAM" id="SSF53187">
    <property type="entry name" value="Zn-dependent exopeptidases"/>
    <property type="match status" value="1"/>
</dbReference>
<protein>
    <recommendedName>
        <fullName evidence="2">N-acetylmuramoyl-L-alanine amidase</fullName>
        <ecNumber evidence="2">3.5.1.28</ecNumber>
    </recommendedName>
</protein>
<sequence length="412" mass="44483">MKLRQTIAALAVAFAAVYATATLAADANTDDGPRDETATVVARSARVVGDSARTRFIVDLSRPVTFAASALAAPDRVILDMPEVRFDLPPKSGDVGRGLIKAWRYGLIAPGKSRIVLDLSGPARIDKSFVLPSVDNQPARLVIDFVKTTGEAFLSDYPRPDAEATGKTAEKGDRKVVGDVSSSRPVIVLDPGHGGIDTGAVGVDGVYEKNVVLEFAELLKAKLDAEGTYEVLMTRDDDRFIPLGKRVEFARQQGASLFVSVHADSAPQSYVRGATVYTLSERASDAIAAALAKRENSSDILAGADLEDEPDDVADILIDLARRETKSFSVLFARTLVSEFESAVKLIKNPWRSAGFRVLKAYDVPSVLVELGYLSNKHDESLLLSGEWRERAASAMVTSIDRFFQPRLAQGQ</sequence>
<proteinExistence type="predicted"/>
<dbReference type="CDD" id="cd02696">
    <property type="entry name" value="MurNAc-LAA"/>
    <property type="match status" value="1"/>
</dbReference>
<dbReference type="Pfam" id="PF01520">
    <property type="entry name" value="Amidase_3"/>
    <property type="match status" value="1"/>
</dbReference>
<dbReference type="GO" id="GO:0030288">
    <property type="term" value="C:outer membrane-bounded periplasmic space"/>
    <property type="evidence" value="ECO:0007669"/>
    <property type="project" value="TreeGrafter"/>
</dbReference>
<evidence type="ECO:0000313" key="6">
    <source>
        <dbReference type="EMBL" id="PTW60269.1"/>
    </source>
</evidence>
<accession>A0A2T5V936</accession>
<dbReference type="InterPro" id="IPR050695">
    <property type="entry name" value="N-acetylmuramoyl_amidase_3"/>
</dbReference>
<keyword evidence="7" id="KW-1185">Reference proteome</keyword>
<dbReference type="PANTHER" id="PTHR30404">
    <property type="entry name" value="N-ACETYLMURAMOYL-L-ALANINE AMIDASE"/>
    <property type="match status" value="1"/>
</dbReference>
<dbReference type="AlphaFoldDB" id="A0A2T5V936"/>
<dbReference type="Gene3D" id="2.60.40.3500">
    <property type="match status" value="1"/>
</dbReference>
<dbReference type="PANTHER" id="PTHR30404:SF0">
    <property type="entry name" value="N-ACETYLMURAMOYL-L-ALANINE AMIDASE AMIC"/>
    <property type="match status" value="1"/>
</dbReference>
<evidence type="ECO:0000256" key="1">
    <source>
        <dbReference type="ARBA" id="ARBA00001561"/>
    </source>
</evidence>
<dbReference type="EC" id="3.5.1.28" evidence="2"/>
<keyword evidence="4" id="KW-0732">Signal</keyword>
<name>A0A2T5V936_9HYPH</name>
<evidence type="ECO:0000256" key="2">
    <source>
        <dbReference type="ARBA" id="ARBA00011901"/>
    </source>
</evidence>
<dbReference type="OrthoDB" id="9806267at2"/>
<dbReference type="InterPro" id="IPR002508">
    <property type="entry name" value="MurNAc-LAA_cat"/>
</dbReference>
<dbReference type="GO" id="GO:0009253">
    <property type="term" value="P:peptidoglycan catabolic process"/>
    <property type="evidence" value="ECO:0007669"/>
    <property type="project" value="InterPro"/>
</dbReference>
<evidence type="ECO:0000256" key="3">
    <source>
        <dbReference type="ARBA" id="ARBA00022801"/>
    </source>
</evidence>
<dbReference type="InterPro" id="IPR021731">
    <property type="entry name" value="AMIN_dom"/>
</dbReference>
<dbReference type="EMBL" id="QAYG01000005">
    <property type="protein sequence ID" value="PTW60269.1"/>
    <property type="molecule type" value="Genomic_DNA"/>
</dbReference>
<evidence type="ECO:0000259" key="5">
    <source>
        <dbReference type="SMART" id="SM00646"/>
    </source>
</evidence>
<dbReference type="RefSeq" id="WP_107990541.1">
    <property type="nucleotide sequence ID" value="NZ_QAYG01000005.1"/>
</dbReference>
<keyword evidence="3" id="KW-0378">Hydrolase</keyword>
<evidence type="ECO:0000256" key="4">
    <source>
        <dbReference type="SAM" id="SignalP"/>
    </source>
</evidence>
<comment type="catalytic activity">
    <reaction evidence="1">
        <text>Hydrolyzes the link between N-acetylmuramoyl residues and L-amino acid residues in certain cell-wall glycopeptides.</text>
        <dbReference type="EC" id="3.5.1.28"/>
    </reaction>
</comment>
<dbReference type="SMART" id="SM00646">
    <property type="entry name" value="Ami_3"/>
    <property type="match status" value="1"/>
</dbReference>
<dbReference type="Gene3D" id="3.40.630.40">
    <property type="entry name" value="Zn-dependent exopeptidases"/>
    <property type="match status" value="1"/>
</dbReference>
<feature type="signal peptide" evidence="4">
    <location>
        <begin position="1"/>
        <end position="24"/>
    </location>
</feature>
<dbReference type="Proteomes" id="UP000244081">
    <property type="component" value="Unassembled WGS sequence"/>
</dbReference>
<dbReference type="Pfam" id="PF11741">
    <property type="entry name" value="AMIN"/>
    <property type="match status" value="1"/>
</dbReference>
<gene>
    <name evidence="6" type="ORF">C8N35_105273</name>
</gene>